<evidence type="ECO:0000256" key="1">
    <source>
        <dbReference type="SAM" id="SignalP"/>
    </source>
</evidence>
<evidence type="ECO:0000313" key="4">
    <source>
        <dbReference type="Proteomes" id="UP000284379"/>
    </source>
</evidence>
<dbReference type="SUPFAM" id="SSF56219">
    <property type="entry name" value="DNase I-like"/>
    <property type="match status" value="1"/>
</dbReference>
<evidence type="ECO:0000313" key="3">
    <source>
        <dbReference type="EMBL" id="RHB34198.1"/>
    </source>
</evidence>
<feature type="signal peptide" evidence="1">
    <location>
        <begin position="1"/>
        <end position="20"/>
    </location>
</feature>
<dbReference type="CDD" id="cd09083">
    <property type="entry name" value="EEP-1"/>
    <property type="match status" value="1"/>
</dbReference>
<feature type="chain" id="PRO_5019018345" description="Endonuclease/exonuclease/phosphatase domain-containing protein" evidence="1">
    <location>
        <begin position="21"/>
        <end position="282"/>
    </location>
</feature>
<sequence length="282" mass="31913">MKRIHLLVLFALVMPFMGMAAHTYRLGTYNLRIQTSKDTGEKDWDNRKGYIARTVIDNKYDVIGFQEIAGSRQKQDLEALLPNYELVAWGRNSASDSEGEGVGVAFLKDRYTLLEQGHFFLTENPGEPGIAWDAAYKRVSVYVKLKDKRTGDVFCFCSTHFDNEGKTARMKGAGLNVSKILEIAGDTPAFIVGDLNAEPHETAVHEVFAGQFEDSRIVSKKKPEGYEGTYCNWLHQPTTQRIDYVYCRKAEVLSYKTIVKDYGRALMPSDHIPVQIKVRLSK</sequence>
<name>A0A413VKR4_9BACE</name>
<dbReference type="EMBL" id="QSGO01000010">
    <property type="protein sequence ID" value="RHB34198.1"/>
    <property type="molecule type" value="Genomic_DNA"/>
</dbReference>
<dbReference type="RefSeq" id="WP_002558121.1">
    <property type="nucleotide sequence ID" value="NZ_BMBN01000001.1"/>
</dbReference>
<evidence type="ECO:0000259" key="2">
    <source>
        <dbReference type="Pfam" id="PF03372"/>
    </source>
</evidence>
<dbReference type="AlphaFoldDB" id="A0A413VKR4"/>
<dbReference type="InterPro" id="IPR050410">
    <property type="entry name" value="CCR4/nocturin_mRNA_transcr"/>
</dbReference>
<proteinExistence type="predicted"/>
<keyword evidence="1" id="KW-0732">Signal</keyword>
<reference evidence="3 4" key="1">
    <citation type="submission" date="2018-08" db="EMBL/GenBank/DDBJ databases">
        <title>A genome reference for cultivated species of the human gut microbiota.</title>
        <authorList>
            <person name="Zou Y."/>
            <person name="Xue W."/>
            <person name="Luo G."/>
        </authorList>
    </citation>
    <scope>NUCLEOTIDE SEQUENCE [LARGE SCALE GENOMIC DNA]</scope>
    <source>
        <strain evidence="3 4">AM40-30BH</strain>
    </source>
</reference>
<dbReference type="Pfam" id="PF03372">
    <property type="entry name" value="Exo_endo_phos"/>
    <property type="match status" value="1"/>
</dbReference>
<dbReference type="Gene3D" id="3.60.10.10">
    <property type="entry name" value="Endonuclease/exonuclease/phosphatase"/>
    <property type="match status" value="1"/>
</dbReference>
<feature type="domain" description="Endonuclease/exonuclease/phosphatase" evidence="2">
    <location>
        <begin position="28"/>
        <end position="271"/>
    </location>
</feature>
<dbReference type="InterPro" id="IPR036691">
    <property type="entry name" value="Endo/exonu/phosph_ase_sf"/>
</dbReference>
<dbReference type="PANTHER" id="PTHR12121">
    <property type="entry name" value="CARBON CATABOLITE REPRESSOR PROTEIN 4"/>
    <property type="match status" value="1"/>
</dbReference>
<protein>
    <recommendedName>
        <fullName evidence="2">Endonuclease/exonuclease/phosphatase domain-containing protein</fullName>
    </recommendedName>
</protein>
<organism evidence="3 4">
    <name type="scientific">Bacteroides nordii</name>
    <dbReference type="NCBI Taxonomy" id="291645"/>
    <lineage>
        <taxon>Bacteria</taxon>
        <taxon>Pseudomonadati</taxon>
        <taxon>Bacteroidota</taxon>
        <taxon>Bacteroidia</taxon>
        <taxon>Bacteroidales</taxon>
        <taxon>Bacteroidaceae</taxon>
        <taxon>Bacteroides</taxon>
    </lineage>
</organism>
<gene>
    <name evidence="3" type="ORF">DW888_13445</name>
</gene>
<accession>A0A413VKR4</accession>
<dbReference type="InterPro" id="IPR005135">
    <property type="entry name" value="Endo/exonuclease/phosphatase"/>
</dbReference>
<dbReference type="GO" id="GO:0000175">
    <property type="term" value="F:3'-5'-RNA exonuclease activity"/>
    <property type="evidence" value="ECO:0007669"/>
    <property type="project" value="TreeGrafter"/>
</dbReference>
<dbReference type="Proteomes" id="UP000284379">
    <property type="component" value="Unassembled WGS sequence"/>
</dbReference>
<dbReference type="PANTHER" id="PTHR12121:SF36">
    <property type="entry name" value="ENDONUCLEASE_EXONUCLEASE_PHOSPHATASE DOMAIN-CONTAINING PROTEIN"/>
    <property type="match status" value="1"/>
</dbReference>
<comment type="caution">
    <text evidence="3">The sequence shown here is derived from an EMBL/GenBank/DDBJ whole genome shotgun (WGS) entry which is preliminary data.</text>
</comment>